<dbReference type="RefSeq" id="WP_011388233.1">
    <property type="nucleotide sequence ID" value="NC_007643.1"/>
</dbReference>
<evidence type="ECO:0000313" key="4">
    <source>
        <dbReference type="Proteomes" id="UP000001929"/>
    </source>
</evidence>
<dbReference type="SMART" id="SM00829">
    <property type="entry name" value="PKS_ER"/>
    <property type="match status" value="1"/>
</dbReference>
<dbReference type="Gene3D" id="3.90.180.10">
    <property type="entry name" value="Medium-chain alcohol dehydrogenases, catalytic domain"/>
    <property type="match status" value="1"/>
</dbReference>
<dbReference type="Gene3D" id="3.40.50.720">
    <property type="entry name" value="NAD(P)-binding Rossmann-like Domain"/>
    <property type="match status" value="1"/>
</dbReference>
<dbReference type="EC" id="1.3.1.74" evidence="3"/>
<dbReference type="Pfam" id="PF00107">
    <property type="entry name" value="ADH_zinc_N"/>
    <property type="match status" value="1"/>
</dbReference>
<reference evidence="3 4" key="1">
    <citation type="journal article" date="2011" name="Stand. Genomic Sci.">
        <title>Complete genome sequence of Rhodospirillum rubrum type strain (S1).</title>
        <authorList>
            <person name="Munk A.C."/>
            <person name="Copeland A."/>
            <person name="Lucas S."/>
            <person name="Lapidus A."/>
            <person name="Del Rio T.G."/>
            <person name="Barry K."/>
            <person name="Detter J.C."/>
            <person name="Hammon N."/>
            <person name="Israni S."/>
            <person name="Pitluck S."/>
            <person name="Brettin T."/>
            <person name="Bruce D."/>
            <person name="Han C."/>
            <person name="Tapia R."/>
            <person name="Gilna P."/>
            <person name="Schmutz J."/>
            <person name="Larimer F."/>
            <person name="Land M."/>
            <person name="Kyrpides N.C."/>
            <person name="Mavromatis K."/>
            <person name="Richardson P."/>
            <person name="Rohde M."/>
            <person name="Goker M."/>
            <person name="Klenk H.P."/>
            <person name="Zhang Y."/>
            <person name="Roberts G.P."/>
            <person name="Reslewic S."/>
            <person name="Schwartz D.C."/>
        </authorList>
    </citation>
    <scope>NUCLEOTIDE SEQUENCE [LARGE SCALE GENOMIC DNA]</scope>
    <source>
        <strain evidence="4">ATCC 11170 / ATH 1.1.1 / DSM 467 / LMG 4362 / NCIMB 8255 / S1</strain>
    </source>
</reference>
<dbReference type="GO" id="GO:0032440">
    <property type="term" value="F:2-alkenal reductase [NAD(P)H] activity"/>
    <property type="evidence" value="ECO:0007669"/>
    <property type="project" value="UniProtKB-EC"/>
</dbReference>
<dbReference type="KEGG" id="rru:Rru_A0474"/>
<dbReference type="PhylomeDB" id="Q2RX66"/>
<dbReference type="SUPFAM" id="SSF51735">
    <property type="entry name" value="NAD(P)-binding Rossmann-fold domains"/>
    <property type="match status" value="1"/>
</dbReference>
<protein>
    <submittedName>
        <fullName evidence="3">Zinc-containing alcohol dehydrogenase superfamily</fullName>
        <ecNumber evidence="3">1.3.1.74</ecNumber>
    </submittedName>
</protein>
<dbReference type="InterPro" id="IPR045010">
    <property type="entry name" value="MDR_fam"/>
</dbReference>
<evidence type="ECO:0000259" key="2">
    <source>
        <dbReference type="SMART" id="SM00829"/>
    </source>
</evidence>
<dbReference type="PATRIC" id="fig|269796.9.peg.532"/>
<dbReference type="eggNOG" id="COG2130">
    <property type="taxonomic scope" value="Bacteria"/>
</dbReference>
<dbReference type="Proteomes" id="UP000001929">
    <property type="component" value="Chromosome"/>
</dbReference>
<accession>Q2RX66</accession>
<dbReference type="PANTHER" id="PTHR43205:SF7">
    <property type="entry name" value="PROSTAGLANDIN REDUCTASE 1"/>
    <property type="match status" value="1"/>
</dbReference>
<dbReference type="SUPFAM" id="SSF50129">
    <property type="entry name" value="GroES-like"/>
    <property type="match status" value="1"/>
</dbReference>
<evidence type="ECO:0000256" key="1">
    <source>
        <dbReference type="ARBA" id="ARBA00023002"/>
    </source>
</evidence>
<dbReference type="AlphaFoldDB" id="Q2RX66"/>
<proteinExistence type="predicted"/>
<dbReference type="CDD" id="cd05288">
    <property type="entry name" value="PGDH"/>
    <property type="match status" value="1"/>
</dbReference>
<dbReference type="EMBL" id="CP000230">
    <property type="protein sequence ID" value="ABC21279.1"/>
    <property type="molecule type" value="Genomic_DNA"/>
</dbReference>
<dbReference type="Pfam" id="PF16884">
    <property type="entry name" value="ADH_N_2"/>
    <property type="match status" value="1"/>
</dbReference>
<feature type="domain" description="Enoyl reductase (ER)" evidence="2">
    <location>
        <begin position="41"/>
        <end position="337"/>
    </location>
</feature>
<dbReference type="InterPro" id="IPR036291">
    <property type="entry name" value="NAD(P)-bd_dom_sf"/>
</dbReference>
<name>Q2RX66_RHORT</name>
<dbReference type="EnsemblBacteria" id="ABC21279">
    <property type="protein sequence ID" value="ABC21279"/>
    <property type="gene ID" value="Rru_A0474"/>
</dbReference>
<keyword evidence="1 3" id="KW-0560">Oxidoreductase</keyword>
<dbReference type="HOGENOM" id="CLU_026673_29_2_5"/>
<dbReference type="InterPro" id="IPR020843">
    <property type="entry name" value="ER"/>
</dbReference>
<dbReference type="PANTHER" id="PTHR43205">
    <property type="entry name" value="PROSTAGLANDIN REDUCTASE"/>
    <property type="match status" value="1"/>
</dbReference>
<sequence>MAQSLAENRRIVLARRPQGAPVAEDFRLETAPRPIAGDGQMLLRSLWLSLDPYMRGRMDDGPSYAAPVALGAVMVGGTVCRVEDSRLDGFLPGDLVLAYSGWQDYALSDGTGVERLEPHLDRPSLALGALGMPGLTAYVGLLDIGKPQPGETVVVAAATGAVGATVVQIAKLKGARVVAIAGGAEKTAYARETLGADVAIDHHDPAFAQTLATACPKGIDVYFENVGGKVFDAVLPLLNTGARVPLCGLIATYNGAGPDNAKRLPELMRSLLVRRITLRGFIIGDHRDRIPAFQKDMAGWLASGQIIAREDVVDGLERAPAAFISLLKGGNFGKLVVAVG</sequence>
<organism evidence="3 4">
    <name type="scientific">Rhodospirillum rubrum (strain ATCC 11170 / ATH 1.1.1 / DSM 467 / LMG 4362 / NCIMB 8255 / S1)</name>
    <dbReference type="NCBI Taxonomy" id="269796"/>
    <lineage>
        <taxon>Bacteria</taxon>
        <taxon>Pseudomonadati</taxon>
        <taxon>Pseudomonadota</taxon>
        <taxon>Alphaproteobacteria</taxon>
        <taxon>Rhodospirillales</taxon>
        <taxon>Rhodospirillaceae</taxon>
        <taxon>Rhodospirillum</taxon>
    </lineage>
</organism>
<dbReference type="InterPro" id="IPR011032">
    <property type="entry name" value="GroES-like_sf"/>
</dbReference>
<keyword evidence="4" id="KW-1185">Reference proteome</keyword>
<dbReference type="InterPro" id="IPR013149">
    <property type="entry name" value="ADH-like_C"/>
</dbReference>
<evidence type="ECO:0000313" key="3">
    <source>
        <dbReference type="EMBL" id="ABC21279.1"/>
    </source>
</evidence>
<dbReference type="STRING" id="269796.Rru_A0474"/>
<gene>
    <name evidence="3" type="ordered locus">Rru_A0474</name>
</gene>
<dbReference type="InterPro" id="IPR041694">
    <property type="entry name" value="ADH_N_2"/>
</dbReference>
<dbReference type="FunFam" id="3.40.50.720:FF:000121">
    <property type="entry name" value="Prostaglandin reductase 2"/>
    <property type="match status" value="1"/>
</dbReference>